<sequence length="173" mass="19631">MSFRVKKRGRLTYYYTGDAPVLSNLVTEELGGGDLKIHFAGLTGGYSAKSVLNRQELVTMEPEIEVELVFRSWEKWLQDAKICDSIGKIDFVELHAFASQPKAPDPRLDPAGFLNEQKRLYQAYADAYSGFFRKHMSHTGVPSRFTVHVVDFPDKAASYEFYSVGLYQIALHK</sequence>
<proteinExistence type="predicted"/>
<accession>A0A2Z4AEX3</accession>
<protein>
    <submittedName>
        <fullName evidence="1">Uncharacterized protein</fullName>
    </submittedName>
</protein>
<dbReference type="KEGG" id="mtar:DF168_00686"/>
<dbReference type="AlphaFoldDB" id="A0A2Z4AEX3"/>
<name>A0A2Z4AEX3_9BACT</name>
<dbReference type="Proteomes" id="UP000247465">
    <property type="component" value="Chromosome"/>
</dbReference>
<evidence type="ECO:0000313" key="1">
    <source>
        <dbReference type="EMBL" id="AWT59496.1"/>
    </source>
</evidence>
<organism evidence="1 2">
    <name type="scientific">Candidatus Moanibacter tarae</name>
    <dbReference type="NCBI Taxonomy" id="2200854"/>
    <lineage>
        <taxon>Bacteria</taxon>
        <taxon>Pseudomonadati</taxon>
        <taxon>Verrucomicrobiota</taxon>
        <taxon>Opitutia</taxon>
        <taxon>Puniceicoccales</taxon>
        <taxon>Puniceicoccales incertae sedis</taxon>
        <taxon>Candidatus Moanibacter</taxon>
    </lineage>
</organism>
<dbReference type="EMBL" id="CP029803">
    <property type="protein sequence ID" value="AWT59496.1"/>
    <property type="molecule type" value="Genomic_DNA"/>
</dbReference>
<evidence type="ECO:0000313" key="2">
    <source>
        <dbReference type="Proteomes" id="UP000247465"/>
    </source>
</evidence>
<gene>
    <name evidence="1" type="ORF">DF168_00686</name>
</gene>
<reference evidence="1 2" key="1">
    <citation type="submission" date="2018-06" db="EMBL/GenBank/DDBJ databases">
        <title>Draft Genome Sequence of a Novel Marine Bacterium Related to the Verrucomicrobia.</title>
        <authorList>
            <person name="Vosseberg J."/>
            <person name="Martijn J."/>
            <person name="Ettema T.J.G."/>
        </authorList>
    </citation>
    <scope>NUCLEOTIDE SEQUENCE [LARGE SCALE GENOMIC DNA]</scope>
    <source>
        <strain evidence="1">TARA_B100001123</strain>
    </source>
</reference>